<dbReference type="Proteomes" id="UP000235015">
    <property type="component" value="Unassembled WGS sequence"/>
</dbReference>
<gene>
    <name evidence="12" type="ORF">C0630_02230</name>
</gene>
<dbReference type="RefSeq" id="WP_273437578.1">
    <property type="nucleotide sequence ID" value="NZ_PKUN01000002.1"/>
</dbReference>
<evidence type="ECO:0000256" key="10">
    <source>
        <dbReference type="ARBA" id="ARBA00023192"/>
    </source>
</evidence>
<dbReference type="InterPro" id="IPR059112">
    <property type="entry name" value="CysZ/EI24"/>
</dbReference>
<dbReference type="GO" id="GO:0005886">
    <property type="term" value="C:plasma membrane"/>
    <property type="evidence" value="ECO:0007669"/>
    <property type="project" value="TreeGrafter"/>
</dbReference>
<dbReference type="GO" id="GO:0019344">
    <property type="term" value="P:cysteine biosynthetic process"/>
    <property type="evidence" value="ECO:0007669"/>
    <property type="project" value="UniProtKB-KW"/>
</dbReference>
<dbReference type="GO" id="GO:0000103">
    <property type="term" value="P:sulfate assimilation"/>
    <property type="evidence" value="ECO:0007669"/>
    <property type="project" value="TreeGrafter"/>
</dbReference>
<evidence type="ECO:0000256" key="6">
    <source>
        <dbReference type="ARBA" id="ARBA00022692"/>
    </source>
</evidence>
<dbReference type="PANTHER" id="PTHR37468:SF1">
    <property type="entry name" value="SULFATE TRANSPORTER CYSZ"/>
    <property type="match status" value="1"/>
</dbReference>
<evidence type="ECO:0000256" key="1">
    <source>
        <dbReference type="ARBA" id="ARBA00004141"/>
    </source>
</evidence>
<protein>
    <submittedName>
        <fullName evidence="12">Sulfate transporter CysZ</fullName>
    </submittedName>
</protein>
<evidence type="ECO:0000256" key="8">
    <source>
        <dbReference type="ARBA" id="ARBA00023032"/>
    </source>
</evidence>
<keyword evidence="7 11" id="KW-1133">Transmembrane helix</keyword>
<dbReference type="Pfam" id="PF07264">
    <property type="entry name" value="EI24"/>
    <property type="match status" value="1"/>
</dbReference>
<evidence type="ECO:0000256" key="11">
    <source>
        <dbReference type="SAM" id="Phobius"/>
    </source>
</evidence>
<evidence type="ECO:0000313" key="13">
    <source>
        <dbReference type="Proteomes" id="UP000235015"/>
    </source>
</evidence>
<keyword evidence="6 11" id="KW-0812">Transmembrane</keyword>
<dbReference type="PANTHER" id="PTHR37468">
    <property type="entry name" value="SULFATE TRANSPORTER CYSZ"/>
    <property type="match status" value="1"/>
</dbReference>
<comment type="subcellular location">
    <subcellularLocation>
        <location evidence="1">Membrane</location>
        <topology evidence="1">Multi-pass membrane protein</topology>
    </subcellularLocation>
</comment>
<evidence type="ECO:0000256" key="5">
    <source>
        <dbReference type="ARBA" id="ARBA00022605"/>
    </source>
</evidence>
<sequence length="241" mass="26967">MKNNPFTGINQLFQGLKMLTRPGLRRYLLAPVAINIVVFVIIGWIGFSQFDSLLNTFLPESSWLSFLRWLLWPLFALSVLLITFYTFTAVANLIAAPFNSLLSAKVEELLTGNKPPESRRTLQQLILPTIQSELRKLGYFLLRAIPLLLLFVIPGINLLAPFLWLLFSAWFLAIEYADYPLGNHGLDFRSQHDRLKQTSLAALGFGGGVTLLMMIPILNFAAMPAAVVGATRLWCAGTARE</sequence>
<keyword evidence="10" id="KW-0198">Cysteine biosynthesis</keyword>
<keyword evidence="8" id="KW-0764">Sulfate transport</keyword>
<feature type="transmembrane region" description="Helical" evidence="11">
    <location>
        <begin position="27"/>
        <end position="50"/>
    </location>
</feature>
<evidence type="ECO:0000256" key="4">
    <source>
        <dbReference type="ARBA" id="ARBA00022519"/>
    </source>
</evidence>
<dbReference type="InterPro" id="IPR050480">
    <property type="entry name" value="CysZ-like"/>
</dbReference>
<feature type="transmembrane region" description="Helical" evidence="11">
    <location>
        <begin position="200"/>
        <end position="222"/>
    </location>
</feature>
<keyword evidence="4" id="KW-0997">Cell inner membrane</keyword>
<dbReference type="GO" id="GO:0009675">
    <property type="term" value="F:high-affinity sulfate:proton symporter activity"/>
    <property type="evidence" value="ECO:0007669"/>
    <property type="project" value="TreeGrafter"/>
</dbReference>
<keyword evidence="2" id="KW-0813">Transport</keyword>
<dbReference type="AlphaFoldDB" id="A0A2N6D013"/>
<dbReference type="EMBL" id="PKUN01000002">
    <property type="protein sequence ID" value="PLX63003.1"/>
    <property type="molecule type" value="Genomic_DNA"/>
</dbReference>
<organism evidence="12 13">
    <name type="scientific">Sedimenticola selenatireducens</name>
    <dbReference type="NCBI Taxonomy" id="191960"/>
    <lineage>
        <taxon>Bacteria</taxon>
        <taxon>Pseudomonadati</taxon>
        <taxon>Pseudomonadota</taxon>
        <taxon>Gammaproteobacteria</taxon>
        <taxon>Chromatiales</taxon>
        <taxon>Sedimenticolaceae</taxon>
        <taxon>Sedimenticola</taxon>
    </lineage>
</organism>
<name>A0A2N6D013_9GAMM</name>
<keyword evidence="9 11" id="KW-0472">Membrane</keyword>
<evidence type="ECO:0000256" key="7">
    <source>
        <dbReference type="ARBA" id="ARBA00022989"/>
    </source>
</evidence>
<reference evidence="12 13" key="1">
    <citation type="submission" date="2017-11" db="EMBL/GenBank/DDBJ databases">
        <title>Genome-resolved metagenomics identifies genetic mobility, metabolic interactions, and unexpected diversity in perchlorate-reducing communities.</title>
        <authorList>
            <person name="Barnum T.P."/>
            <person name="Figueroa I.A."/>
            <person name="Carlstrom C.I."/>
            <person name="Lucas L.N."/>
            <person name="Engelbrektson A.L."/>
            <person name="Coates J.D."/>
        </authorList>
    </citation>
    <scope>NUCLEOTIDE SEQUENCE [LARGE SCALE GENOMIC DNA]</scope>
    <source>
        <strain evidence="12">BM301</strain>
    </source>
</reference>
<comment type="caution">
    <text evidence="12">The sequence shown here is derived from an EMBL/GenBank/DDBJ whole genome shotgun (WGS) entry which is preliminary data.</text>
</comment>
<evidence type="ECO:0000256" key="2">
    <source>
        <dbReference type="ARBA" id="ARBA00022448"/>
    </source>
</evidence>
<keyword evidence="5" id="KW-0028">Amino-acid biosynthesis</keyword>
<dbReference type="NCBIfam" id="NF003433">
    <property type="entry name" value="PRK04949.1"/>
    <property type="match status" value="1"/>
</dbReference>
<proteinExistence type="predicted"/>
<evidence type="ECO:0000313" key="12">
    <source>
        <dbReference type="EMBL" id="PLX63003.1"/>
    </source>
</evidence>
<keyword evidence="3" id="KW-1003">Cell membrane</keyword>
<feature type="transmembrane region" description="Helical" evidence="11">
    <location>
        <begin position="70"/>
        <end position="95"/>
    </location>
</feature>
<dbReference type="STRING" id="1111735.GCA_000428045_02878"/>
<evidence type="ECO:0000256" key="3">
    <source>
        <dbReference type="ARBA" id="ARBA00022475"/>
    </source>
</evidence>
<feature type="transmembrane region" description="Helical" evidence="11">
    <location>
        <begin position="137"/>
        <end position="156"/>
    </location>
</feature>
<accession>A0A2N6D013</accession>
<evidence type="ECO:0000256" key="9">
    <source>
        <dbReference type="ARBA" id="ARBA00023136"/>
    </source>
</evidence>